<feature type="transmembrane region" description="Helical" evidence="1">
    <location>
        <begin position="153"/>
        <end position="179"/>
    </location>
</feature>
<dbReference type="Proteomes" id="UP000007148">
    <property type="component" value="Unassembled WGS sequence"/>
</dbReference>
<keyword evidence="4" id="KW-1185">Reference proteome</keyword>
<organism evidence="3 4">
    <name type="scientific">Serendipita indica (strain DSM 11827)</name>
    <name type="common">Root endophyte fungus</name>
    <name type="synonym">Piriformospora indica</name>
    <dbReference type="NCBI Taxonomy" id="1109443"/>
    <lineage>
        <taxon>Eukaryota</taxon>
        <taxon>Fungi</taxon>
        <taxon>Dikarya</taxon>
        <taxon>Basidiomycota</taxon>
        <taxon>Agaricomycotina</taxon>
        <taxon>Agaricomycetes</taxon>
        <taxon>Sebacinales</taxon>
        <taxon>Serendipitaceae</taxon>
        <taxon>Serendipita</taxon>
    </lineage>
</organism>
<reference evidence="3 4" key="1">
    <citation type="journal article" date="2011" name="PLoS Pathog.">
        <title>Endophytic Life Strategies Decoded by Genome and Transcriptome Analyses of the Mutualistic Root Symbiont Piriformospora indica.</title>
        <authorList>
            <person name="Zuccaro A."/>
            <person name="Lahrmann U."/>
            <person name="Guldener U."/>
            <person name="Langen G."/>
            <person name="Pfiffi S."/>
            <person name="Biedenkopf D."/>
            <person name="Wong P."/>
            <person name="Samans B."/>
            <person name="Grimm C."/>
            <person name="Basiewicz M."/>
            <person name="Murat C."/>
            <person name="Martin F."/>
            <person name="Kogel K.H."/>
        </authorList>
    </citation>
    <scope>NUCLEOTIDE SEQUENCE [LARGE SCALE GENOMIC DNA]</scope>
    <source>
        <strain evidence="3 4">DSM 11827</strain>
    </source>
</reference>
<proteinExistence type="predicted"/>
<dbReference type="Pfam" id="PF20153">
    <property type="entry name" value="DUF6535"/>
    <property type="match status" value="1"/>
</dbReference>
<feature type="transmembrane region" description="Helical" evidence="1">
    <location>
        <begin position="99"/>
        <end position="122"/>
    </location>
</feature>
<feature type="transmembrane region" description="Helical" evidence="1">
    <location>
        <begin position="186"/>
        <end position="204"/>
    </location>
</feature>
<dbReference type="InterPro" id="IPR045338">
    <property type="entry name" value="DUF6535"/>
</dbReference>
<protein>
    <recommendedName>
        <fullName evidence="2">DUF6535 domain-containing protein</fullName>
    </recommendedName>
</protein>
<feature type="domain" description="DUF6535" evidence="2">
    <location>
        <begin position="9"/>
        <end position="181"/>
    </location>
</feature>
<evidence type="ECO:0000259" key="2">
    <source>
        <dbReference type="Pfam" id="PF20153"/>
    </source>
</evidence>
<keyword evidence="1" id="KW-0472">Membrane</keyword>
<dbReference type="eggNOG" id="ENOG502RV6K">
    <property type="taxonomic scope" value="Eukaryota"/>
</dbReference>
<dbReference type="AlphaFoldDB" id="G4TKA9"/>
<gene>
    <name evidence="3" type="ORF">PIIN_05675</name>
</gene>
<dbReference type="EMBL" id="CAFZ01000133">
    <property type="protein sequence ID" value="CCA71740.1"/>
    <property type="molecule type" value="Genomic_DNA"/>
</dbReference>
<dbReference type="InParanoid" id="G4TKA9"/>
<dbReference type="OrthoDB" id="3219854at2759"/>
<feature type="transmembrane region" description="Helical" evidence="1">
    <location>
        <begin position="34"/>
        <end position="56"/>
    </location>
</feature>
<accession>G4TKA9</accession>
<evidence type="ECO:0000313" key="4">
    <source>
        <dbReference type="Proteomes" id="UP000007148"/>
    </source>
</evidence>
<evidence type="ECO:0000256" key="1">
    <source>
        <dbReference type="SAM" id="Phobius"/>
    </source>
</evidence>
<keyword evidence="1" id="KW-1133">Transmembrane helix</keyword>
<name>G4TKA9_SERID</name>
<keyword evidence="1" id="KW-0812">Transmembrane</keyword>
<evidence type="ECO:0000313" key="3">
    <source>
        <dbReference type="EMBL" id="CCA71740.1"/>
    </source>
</evidence>
<sequence length="908" mass="104407">MENKVEDLWKIYNDHAGTVDSELIKDWKGTLDTLLIFGALFTAVLTAFIIESIKLLQRDVGEMTRDILLTISHQLANTSMPAFEQKAFTPDAWAVRVNYLFFMSISCSLVAALGAVLALQWIGSYDFGLIKSSMKSRAVQRQLRYNGIEKWKLAQIISALPLLIYISVFLFLVGLANWLWHIHRRVSGVVITGLVVAGMLYVATHTISVFDIGAPFRTPVSRSLPYICRKLHLWIILIGFSFIQLVKGEWVKKWWLLLHDHDETARLWQLMKHRTMKLHQLWPKLRSSFSALLAVVMTPAEAKFFDHRERQAIKLGRVLDRDCILWLARNIDDLPSSRSRFVSLFREAALIPIEELTDSRMNAAPWSAIFDNVFGKFYEEEGTSPKRFSKEELAELETLLKAAAFIGTFELERPARRNFSYLCRRFLDVKLNDIWIFAGLALWKCLGYEDIFIANRRHDNGLILVLPKPCIYMVLHRIYHPRETLDTRQHLLVHFLSPLTSPEYYKGDRPLLDHPVILILMHIVIYIQGYNSYPGYLWERYFQAISKLPSSDHNDYNVLRTCHRVILFHLLSHAPGLPDIRDKLFCSLIQVDYNLEIFRDVRPIMLMFLKNMVKKDEGSLTASAMTLLSVIVSWPEHPTTTSPGAQWAGILEACDQILNQKNDSGFSLELLISTFLLAAKTTEYRVDHPREAKEHSLDNPLILIFASLILPVRYSLTRLKSMEISPEMRTNPSVPDLLKAWCTHYIHPSQGDIDAECMVLMESAEVQGANYMTDYIHRQSNQAAYWDVLLTKHMTRLLSNPMAAYILKQIQGTASFPDHFFKNDGITWAVIHLKQLPNNGRPREDIEELILHCIKQSKSSFALRNSLRLAVAYVEANTFRSSHPNYGPLLETLHQVPIATGNLTFWMP</sequence>
<dbReference type="HOGENOM" id="CLU_300173_0_0_1"/>
<comment type="caution">
    <text evidence="3">The sequence shown here is derived from an EMBL/GenBank/DDBJ whole genome shotgun (WGS) entry which is preliminary data.</text>
</comment>